<reference evidence="2 3" key="1">
    <citation type="submission" date="2018-09" db="EMBL/GenBank/DDBJ databases">
        <title>Genomic investigation of the strawberry pathogen Phytophthora fragariae indicates pathogenicity is determined by transcriptional variation in three key races.</title>
        <authorList>
            <person name="Adams T.M."/>
            <person name="Armitage A.D."/>
            <person name="Sobczyk M.K."/>
            <person name="Bates H.J."/>
            <person name="Dunwell J.M."/>
            <person name="Nellist C.F."/>
            <person name="Harrison R.J."/>
        </authorList>
    </citation>
    <scope>NUCLEOTIDE SEQUENCE [LARGE SCALE GENOMIC DNA]</scope>
    <source>
        <strain evidence="2 3">ONT-3</strain>
    </source>
</reference>
<dbReference type="AlphaFoldDB" id="A0A6G0KXC8"/>
<feature type="region of interest" description="Disordered" evidence="1">
    <location>
        <begin position="226"/>
        <end position="246"/>
    </location>
</feature>
<comment type="caution">
    <text evidence="2">The sequence shown here is derived from an EMBL/GenBank/DDBJ whole genome shotgun (WGS) entry which is preliminary data.</text>
</comment>
<feature type="compositionally biased region" description="Low complexity" evidence="1">
    <location>
        <begin position="583"/>
        <end position="597"/>
    </location>
</feature>
<feature type="compositionally biased region" description="Basic and acidic residues" evidence="1">
    <location>
        <begin position="488"/>
        <end position="499"/>
    </location>
</feature>
<protein>
    <submittedName>
        <fullName evidence="2">Uncharacterized protein</fullName>
    </submittedName>
</protein>
<dbReference type="EMBL" id="QXFX01000896">
    <property type="protein sequence ID" value="KAE9101370.1"/>
    <property type="molecule type" value="Genomic_DNA"/>
</dbReference>
<feature type="region of interest" description="Disordered" evidence="1">
    <location>
        <begin position="455"/>
        <end position="520"/>
    </location>
</feature>
<accession>A0A6G0KXC8</accession>
<feature type="region of interest" description="Disordered" evidence="1">
    <location>
        <begin position="274"/>
        <end position="301"/>
    </location>
</feature>
<evidence type="ECO:0000256" key="1">
    <source>
        <dbReference type="SAM" id="MobiDB-lite"/>
    </source>
</evidence>
<name>A0A6G0KXC8_9STRA</name>
<proteinExistence type="predicted"/>
<evidence type="ECO:0000313" key="3">
    <source>
        <dbReference type="Proteomes" id="UP000488956"/>
    </source>
</evidence>
<feature type="compositionally biased region" description="Low complexity" evidence="1">
    <location>
        <begin position="345"/>
        <end position="357"/>
    </location>
</feature>
<organism evidence="2 3">
    <name type="scientific">Phytophthora fragariae</name>
    <dbReference type="NCBI Taxonomy" id="53985"/>
    <lineage>
        <taxon>Eukaryota</taxon>
        <taxon>Sar</taxon>
        <taxon>Stramenopiles</taxon>
        <taxon>Oomycota</taxon>
        <taxon>Peronosporomycetes</taxon>
        <taxon>Peronosporales</taxon>
        <taxon>Peronosporaceae</taxon>
        <taxon>Phytophthora</taxon>
    </lineage>
</organism>
<feature type="region of interest" description="Disordered" evidence="1">
    <location>
        <begin position="31"/>
        <end position="121"/>
    </location>
</feature>
<dbReference type="Proteomes" id="UP000488956">
    <property type="component" value="Unassembled WGS sequence"/>
</dbReference>
<feature type="region of interest" description="Disordered" evidence="1">
    <location>
        <begin position="329"/>
        <end position="369"/>
    </location>
</feature>
<sequence length="742" mass="80910">MSGVGDGEGSVEQRTVQEEVARLEAERLRRAGEIGGSASAGDEIGTGTTAKVTSAAGRRSLRQEMMGDLWADEEEDEFKDAEEEREGDGAQAELEPEEKRTVPDADEQRDPDAEGLSGSTSAPVVYWSQGFGYDDQVPIKESPLRSFYGAQVKEEPREVPSRSPSGFIPLYTGTERRLPNPPMYGWSVSAQASYHGGWGATVKTEPTVKQDVKRESINMVIRTKTPAPGAVPANKKQPAPASHGGAYRTVASRAPTRSAYDLSSMVSNVMKEMSRPIEEDDEFPEDKKTTGASSGPADVATVETSSKLVKLTETMTTFVAQQQQWQQKVMRSRWQPPRSLRNRMPTVAATTSSPSSVNDSEGEDRDRDEVVSTVSTVCMNVSAELDGRVPTFDDVLHGENKNKIEKKKAEFIVVSTDDEGENLVVKVDDLKHEKVYEAWITSKTDADVRVVSEDSGATAAGVETSEVEKDESIGEETEMTEADAGCVQREEELGDEPSKDVAIGDVSLEEEVPADAPPPYVSKVKDEIMEEAPTPFADAPSPYGWGDEEYDLSDCLFSTWTGGEAMLAGTVTEDGSGPPGKASSVESWSYVESVPSSGDEEFTSEARVTVGSVRTENVERSPDGPGRAVAVVEAVPILSEVRGVDLKVARAVARQAVFRLLQEARSNGDGQCVAREPPDGDEGTVEVPPLRDKVPDFDEERLLWHADRVRELMSVNASSGERLRSWMRTYFDDNSRRIWLEL</sequence>
<evidence type="ECO:0000313" key="2">
    <source>
        <dbReference type="EMBL" id="KAE9101370.1"/>
    </source>
</evidence>
<gene>
    <name evidence="2" type="ORF">PF010_g14468</name>
</gene>
<feature type="region of interest" description="Disordered" evidence="1">
    <location>
        <begin position="569"/>
        <end position="601"/>
    </location>
</feature>
<feature type="compositionally biased region" description="Acidic residues" evidence="1">
    <location>
        <begin position="70"/>
        <end position="86"/>
    </location>
</feature>
<feature type="compositionally biased region" description="Basic and acidic residues" evidence="1">
    <location>
        <begin position="97"/>
        <end position="112"/>
    </location>
</feature>